<keyword evidence="1" id="KW-0812">Transmembrane</keyword>
<comment type="caution">
    <text evidence="2">The sequence shown here is derived from an EMBL/GenBank/DDBJ whole genome shotgun (WGS) entry which is preliminary data.</text>
</comment>
<feature type="transmembrane region" description="Helical" evidence="1">
    <location>
        <begin position="93"/>
        <end position="114"/>
    </location>
</feature>
<evidence type="ECO:0000313" key="2">
    <source>
        <dbReference type="EMBL" id="GJT13123.1"/>
    </source>
</evidence>
<keyword evidence="1" id="KW-1133">Transmembrane helix</keyword>
<evidence type="ECO:0000313" key="3">
    <source>
        <dbReference type="Proteomes" id="UP001151760"/>
    </source>
</evidence>
<gene>
    <name evidence="2" type="ORF">Tco_0860165</name>
</gene>
<name>A0ABQ5BH35_9ASTR</name>
<organism evidence="2 3">
    <name type="scientific">Tanacetum coccineum</name>
    <dbReference type="NCBI Taxonomy" id="301880"/>
    <lineage>
        <taxon>Eukaryota</taxon>
        <taxon>Viridiplantae</taxon>
        <taxon>Streptophyta</taxon>
        <taxon>Embryophyta</taxon>
        <taxon>Tracheophyta</taxon>
        <taxon>Spermatophyta</taxon>
        <taxon>Magnoliopsida</taxon>
        <taxon>eudicotyledons</taxon>
        <taxon>Gunneridae</taxon>
        <taxon>Pentapetalae</taxon>
        <taxon>asterids</taxon>
        <taxon>campanulids</taxon>
        <taxon>Asterales</taxon>
        <taxon>Asteraceae</taxon>
        <taxon>Asteroideae</taxon>
        <taxon>Anthemideae</taxon>
        <taxon>Anthemidinae</taxon>
        <taxon>Tanacetum</taxon>
    </lineage>
</organism>
<reference evidence="2" key="2">
    <citation type="submission" date="2022-01" db="EMBL/GenBank/DDBJ databases">
        <authorList>
            <person name="Yamashiro T."/>
            <person name="Shiraishi A."/>
            <person name="Satake H."/>
            <person name="Nakayama K."/>
        </authorList>
    </citation>
    <scope>NUCLEOTIDE SEQUENCE</scope>
</reference>
<sequence length="423" mass="48672">MDEPISPWRNTSDLKKKKLEDIAELLIGRMPRSEKLKTIKMRMTISLTSKLNSQPYDLFNIIHPDDLNSEKDNDDNDIDIIQSLEVTIVIWNYYVNIMLFILIVNLYVPFGILLDPKQYHKDVSHTKIAKAKIEEYTKEIRYSYEQRLETICSRPINRVHVLDFEGLTPEMRHDLAVRLRMVYTRGEGQQVFVSHAWRRLFGIRAPLVRKFILEFLSTCRMSDTNMGLDVADTLCFQLGGVRRRMTWRHFILEDYGIDISSDRDFLGPTTSYVIIRDPIKRRHAERRYSGSMLLGGHFIRRLAMHFGIVSDQGLRGLHGPERQQAAANGAHEADEASLVADEGAQEISAPAQGPLPPPPASQPRTMSKRIERIKEEMRDLRHDVGGLRGVAESFTTEQSRVSIWLITCMTHPMDASNLTYHAL</sequence>
<accession>A0ABQ5BH35</accession>
<dbReference type="Proteomes" id="UP001151760">
    <property type="component" value="Unassembled WGS sequence"/>
</dbReference>
<dbReference type="EMBL" id="BQNB010013203">
    <property type="protein sequence ID" value="GJT13123.1"/>
    <property type="molecule type" value="Genomic_DNA"/>
</dbReference>
<keyword evidence="3" id="KW-1185">Reference proteome</keyword>
<evidence type="ECO:0000256" key="1">
    <source>
        <dbReference type="SAM" id="Phobius"/>
    </source>
</evidence>
<reference evidence="2" key="1">
    <citation type="journal article" date="2022" name="Int. J. Mol. Sci.">
        <title>Draft Genome of Tanacetum Coccineum: Genomic Comparison of Closely Related Tanacetum-Family Plants.</title>
        <authorList>
            <person name="Yamashiro T."/>
            <person name="Shiraishi A."/>
            <person name="Nakayama K."/>
            <person name="Satake H."/>
        </authorList>
    </citation>
    <scope>NUCLEOTIDE SEQUENCE</scope>
</reference>
<proteinExistence type="predicted"/>
<keyword evidence="1" id="KW-0472">Membrane</keyword>
<protein>
    <submittedName>
        <fullName evidence="2">Uncharacterized protein</fullName>
    </submittedName>
</protein>